<dbReference type="Gene3D" id="3.90.190.10">
    <property type="entry name" value="Protein tyrosine phosphatase superfamily"/>
    <property type="match status" value="1"/>
</dbReference>
<reference evidence="2" key="2">
    <citation type="submission" date="2023-07" db="EMBL/GenBank/DDBJ databases">
        <title>Genome content predicts the carbon catabolic preferences of heterotrophic bacteria.</title>
        <authorList>
            <person name="Gralka M."/>
        </authorList>
    </citation>
    <scope>NUCLEOTIDE SEQUENCE</scope>
    <source>
        <strain evidence="2">F2M12</strain>
    </source>
</reference>
<keyword evidence="3" id="KW-1185">Reference proteome</keyword>
<proteinExistence type="predicted"/>
<accession>A0AAW7YYG9</accession>
<dbReference type="InterPro" id="IPR029021">
    <property type="entry name" value="Prot-tyrosine_phosphatase-like"/>
</dbReference>
<evidence type="ECO:0000313" key="1">
    <source>
        <dbReference type="EMBL" id="AMJ73447.1"/>
    </source>
</evidence>
<organism evidence="2 4">
    <name type="scientific">Alteromonas stellipolaris</name>
    <dbReference type="NCBI Taxonomy" id="233316"/>
    <lineage>
        <taxon>Bacteria</taxon>
        <taxon>Pseudomonadati</taxon>
        <taxon>Pseudomonadota</taxon>
        <taxon>Gammaproteobacteria</taxon>
        <taxon>Alteromonadales</taxon>
        <taxon>Alteromonadaceae</taxon>
        <taxon>Alteromonas/Salinimonas group</taxon>
        <taxon>Alteromonas</taxon>
    </lineage>
</organism>
<dbReference type="GeneID" id="83257085"/>
<evidence type="ECO:0000313" key="4">
    <source>
        <dbReference type="Proteomes" id="UP001170717"/>
    </source>
</evidence>
<evidence type="ECO:0008006" key="5">
    <source>
        <dbReference type="Google" id="ProtNLM"/>
    </source>
</evidence>
<reference evidence="1 3" key="1">
    <citation type="submission" date="2015-12" db="EMBL/GenBank/DDBJ databases">
        <title>Intraspecies pangenome expansion in the marine bacterium Alteromonas.</title>
        <authorList>
            <person name="Lopez-Perez M."/>
            <person name="Rodriguez-Valera F."/>
        </authorList>
    </citation>
    <scope>NUCLEOTIDE SEQUENCE [LARGE SCALE GENOMIC DNA]</scope>
    <source>
        <strain evidence="1 3">LMG 21861</strain>
    </source>
</reference>
<gene>
    <name evidence="1" type="ORF">AVL57_05345</name>
    <name evidence="2" type="ORF">Q4527_02980</name>
</gene>
<protein>
    <recommendedName>
        <fullName evidence="5">Tyrosine specific protein phosphatases domain-containing protein</fullName>
    </recommendedName>
</protein>
<dbReference type="AlphaFoldDB" id="A0AAW7YYG9"/>
<evidence type="ECO:0000313" key="3">
    <source>
        <dbReference type="Proteomes" id="UP000056750"/>
    </source>
</evidence>
<evidence type="ECO:0000313" key="2">
    <source>
        <dbReference type="EMBL" id="MDO6576333.1"/>
    </source>
</evidence>
<name>A0AAW7YYG9_9ALTE</name>
<dbReference type="RefSeq" id="WP_057793673.1">
    <property type="nucleotide sequence ID" value="NZ_CAXIBE010000013.1"/>
</dbReference>
<dbReference type="SUPFAM" id="SSF52799">
    <property type="entry name" value="(Phosphotyrosine protein) phosphatases II"/>
    <property type="match status" value="1"/>
</dbReference>
<dbReference type="KEGG" id="asq:AVL57_05345"/>
<dbReference type="Proteomes" id="UP000056750">
    <property type="component" value="Chromosome"/>
</dbReference>
<dbReference type="EMBL" id="JAUOQI010000002">
    <property type="protein sequence ID" value="MDO6576333.1"/>
    <property type="molecule type" value="Genomic_DNA"/>
</dbReference>
<sequence length="171" mass="18444">MNKIESSSVSKGSSSQTSLAWFSLSAGKICLGQKPTSDTYARLKGLGVTHLATVQTGEEDAPIIRDGAKAAGLEWIWLPFLHPSAESPTDDVHLHQYLHELSQMLTEGASVYLHCDGSQHRCSLLFYALCHYCRVPSNSAYSALHSFGANSANGLSRGELQWAAELGHTAP</sequence>
<dbReference type="EMBL" id="CP013926">
    <property type="protein sequence ID" value="AMJ73447.1"/>
    <property type="molecule type" value="Genomic_DNA"/>
</dbReference>
<dbReference type="Proteomes" id="UP001170717">
    <property type="component" value="Unassembled WGS sequence"/>
</dbReference>